<gene>
    <name evidence="1" type="ORF">CANARDRAFT_67516</name>
</gene>
<organism evidence="1 2">
    <name type="scientific">[Candida] arabinofermentans NRRL YB-2248</name>
    <dbReference type="NCBI Taxonomy" id="983967"/>
    <lineage>
        <taxon>Eukaryota</taxon>
        <taxon>Fungi</taxon>
        <taxon>Dikarya</taxon>
        <taxon>Ascomycota</taxon>
        <taxon>Saccharomycotina</taxon>
        <taxon>Pichiomycetes</taxon>
        <taxon>Pichiales</taxon>
        <taxon>Pichiaceae</taxon>
        <taxon>Ogataea</taxon>
        <taxon>Ogataea/Candida clade</taxon>
    </lineage>
</organism>
<evidence type="ECO:0000313" key="1">
    <source>
        <dbReference type="EMBL" id="ODV84417.1"/>
    </source>
</evidence>
<reference evidence="2" key="1">
    <citation type="submission" date="2016-04" db="EMBL/GenBank/DDBJ databases">
        <title>Comparative genomics of biotechnologically important yeasts.</title>
        <authorList>
            <consortium name="DOE Joint Genome Institute"/>
            <person name="Riley R."/>
            <person name="Haridas S."/>
            <person name="Wolfe K.H."/>
            <person name="Lopes M.R."/>
            <person name="Hittinger C.T."/>
            <person name="Goker M."/>
            <person name="Salamov A."/>
            <person name="Wisecaver J."/>
            <person name="Long T.M."/>
            <person name="Aerts A.L."/>
            <person name="Barry K."/>
            <person name="Choi C."/>
            <person name="Clum A."/>
            <person name="Coughlan A.Y."/>
            <person name="Deshpande S."/>
            <person name="Douglass A.P."/>
            <person name="Hanson S.J."/>
            <person name="Klenk H.-P."/>
            <person name="Labutti K."/>
            <person name="Lapidus A."/>
            <person name="Lindquist E."/>
            <person name="Lipzen A."/>
            <person name="Meier-Kolthoff J.P."/>
            <person name="Ohm R.A."/>
            <person name="Otillar R.P."/>
            <person name="Pangilinan J."/>
            <person name="Peng Y."/>
            <person name="Rokas A."/>
            <person name="Rosa C.A."/>
            <person name="Scheuner C."/>
            <person name="Sibirny A.A."/>
            <person name="Slot J.C."/>
            <person name="Stielow J.B."/>
            <person name="Sun H."/>
            <person name="Kurtzman C.P."/>
            <person name="Blackwell M."/>
            <person name="Grigoriev I.V."/>
            <person name="Jeffries T.W."/>
        </authorList>
    </citation>
    <scope>NUCLEOTIDE SEQUENCE [LARGE SCALE GENOMIC DNA]</scope>
    <source>
        <strain evidence="2">NRRL YB-2248</strain>
    </source>
</reference>
<dbReference type="Proteomes" id="UP000094801">
    <property type="component" value="Unassembled WGS sequence"/>
</dbReference>
<accession>A0A1E4SY49</accession>
<proteinExistence type="predicted"/>
<protein>
    <submittedName>
        <fullName evidence="1">Uncharacterized protein</fullName>
    </submittedName>
</protein>
<sequence length="76" mass="9312">MFYLRRHLLLLPIFFFLLSYILLERYMVHLEEFQKPILYKLDAFQLIVVLDNPSAPFQKRSLIQYKIPNSFNLFLM</sequence>
<dbReference type="AlphaFoldDB" id="A0A1E4SY49"/>
<keyword evidence="2" id="KW-1185">Reference proteome</keyword>
<evidence type="ECO:0000313" key="2">
    <source>
        <dbReference type="Proteomes" id="UP000094801"/>
    </source>
</evidence>
<dbReference type="EMBL" id="KV453857">
    <property type="protein sequence ID" value="ODV84417.1"/>
    <property type="molecule type" value="Genomic_DNA"/>
</dbReference>
<name>A0A1E4SY49_9ASCO</name>